<comment type="cofactor">
    <cofactor evidence="1">
        <name>FMN</name>
        <dbReference type="ChEBI" id="CHEBI:58210"/>
    </cofactor>
</comment>
<dbReference type="GO" id="GO:0010181">
    <property type="term" value="F:FMN binding"/>
    <property type="evidence" value="ECO:0007669"/>
    <property type="project" value="InterPro"/>
</dbReference>
<dbReference type="InterPro" id="IPR037396">
    <property type="entry name" value="FMN_HAD"/>
</dbReference>
<evidence type="ECO:0000313" key="10">
    <source>
        <dbReference type="EMBL" id="PBD20794.1"/>
    </source>
</evidence>
<feature type="domain" description="FMN hydroxy acid dehydrogenase" evidence="8">
    <location>
        <begin position="1"/>
        <end position="382"/>
    </location>
</feature>
<evidence type="ECO:0000256" key="4">
    <source>
        <dbReference type="ARBA" id="ARBA00023002"/>
    </source>
</evidence>
<dbReference type="AlphaFoldDB" id="A0A2A3K202"/>
<feature type="binding site" evidence="7">
    <location>
        <position position="127"/>
    </location>
    <ligand>
        <name>FMN</name>
        <dbReference type="ChEBI" id="CHEBI:58210"/>
    </ligand>
</feature>
<dbReference type="InterPro" id="IPR008259">
    <property type="entry name" value="FMN_hydac_DH_AS"/>
</dbReference>
<comment type="similarity">
    <text evidence="5">Belongs to the FMN-dependent alpha-hydroxy acid dehydrogenase family.</text>
</comment>
<dbReference type="InterPro" id="IPR013785">
    <property type="entry name" value="Aldolase_TIM"/>
</dbReference>
<keyword evidence="11" id="KW-1185">Reference proteome</keyword>
<dbReference type="EMBL" id="NTHN01000021">
    <property type="protein sequence ID" value="PBD20794.1"/>
    <property type="molecule type" value="Genomic_DNA"/>
</dbReference>
<evidence type="ECO:0000256" key="6">
    <source>
        <dbReference type="PIRSR" id="PIRSR000138-1"/>
    </source>
</evidence>
<feature type="binding site" evidence="7">
    <location>
        <position position="129"/>
    </location>
    <ligand>
        <name>glyoxylate</name>
        <dbReference type="ChEBI" id="CHEBI:36655"/>
    </ligand>
</feature>
<feature type="binding site" evidence="7">
    <location>
        <begin position="308"/>
        <end position="312"/>
    </location>
    <ligand>
        <name>FMN</name>
        <dbReference type="ChEBI" id="CHEBI:58210"/>
    </ligand>
</feature>
<reference evidence="11" key="2">
    <citation type="submission" date="2023-07" db="EMBL/GenBank/DDBJ databases">
        <title>Yangia mangrovi SAOS 153D genome.</title>
        <authorList>
            <person name="Verma A."/>
            <person name="Pal Y."/>
            <person name="Sundharam S."/>
            <person name="Bisht B."/>
            <person name="Srinivasan K."/>
        </authorList>
    </citation>
    <scope>NUCLEOTIDE SEQUENCE [LARGE SCALE GENOMIC DNA]</scope>
    <source>
        <strain evidence="11">SAOS 153D</strain>
    </source>
</reference>
<dbReference type="InterPro" id="IPR000262">
    <property type="entry name" value="FMN-dep_DH"/>
</dbReference>
<evidence type="ECO:0000259" key="8">
    <source>
        <dbReference type="PROSITE" id="PS51349"/>
    </source>
</evidence>
<feature type="binding site" evidence="7">
    <location>
        <position position="25"/>
    </location>
    <ligand>
        <name>glyoxylate</name>
        <dbReference type="ChEBI" id="CHEBI:36655"/>
    </ligand>
</feature>
<evidence type="ECO:0000256" key="2">
    <source>
        <dbReference type="ARBA" id="ARBA00022630"/>
    </source>
</evidence>
<keyword evidence="3 7" id="KW-0288">FMN</keyword>
<feature type="binding site" evidence="7">
    <location>
        <begin position="331"/>
        <end position="332"/>
    </location>
    <ligand>
        <name>FMN</name>
        <dbReference type="ChEBI" id="CHEBI:58210"/>
    </ligand>
</feature>
<dbReference type="EMBL" id="NTHN02000017">
    <property type="protein sequence ID" value="MCT4370837.1"/>
    <property type="molecule type" value="Genomic_DNA"/>
</dbReference>
<dbReference type="PANTHER" id="PTHR10578:SF107">
    <property type="entry name" value="2-HYDROXYACID OXIDASE 1"/>
    <property type="match status" value="1"/>
</dbReference>
<feature type="binding site" evidence="7">
    <location>
        <begin position="78"/>
        <end position="80"/>
    </location>
    <ligand>
        <name>FMN</name>
        <dbReference type="ChEBI" id="CHEBI:58210"/>
    </ligand>
</feature>
<reference evidence="9" key="3">
    <citation type="submission" date="2024-05" db="EMBL/GenBank/DDBJ databases">
        <title>Yangia mangrovi SAOS 153D genome.</title>
        <authorList>
            <person name="Verma A."/>
            <person name="Pal Y."/>
            <person name="Sundharam S."/>
            <person name="Bisht B."/>
            <person name="Srinivasan K."/>
        </authorList>
    </citation>
    <scope>NUCLEOTIDE SEQUENCE</scope>
    <source>
        <strain evidence="9">SAOS 153D</strain>
    </source>
</reference>
<dbReference type="PIRSF" id="PIRSF000138">
    <property type="entry name" value="Al-hdrx_acd_dh"/>
    <property type="match status" value="1"/>
</dbReference>
<evidence type="ECO:0000256" key="1">
    <source>
        <dbReference type="ARBA" id="ARBA00001917"/>
    </source>
</evidence>
<dbReference type="Gene3D" id="3.20.20.70">
    <property type="entry name" value="Aldolase class I"/>
    <property type="match status" value="1"/>
</dbReference>
<keyword evidence="4" id="KW-0560">Oxidoreductase</keyword>
<dbReference type="InterPro" id="IPR012133">
    <property type="entry name" value="Alpha-hydoxy_acid_DH_FMN"/>
</dbReference>
<sequence length="384" mass="41872">MTKLLSLNDFETPARRRLPRPLFGYISGGTETTAARADNHAVFSEYRLVPRVLRGVEGRSLMHPLFGHDWQAPFGIAPMGIVALMARDGDVAMARAAQAEGIPYVLSGSSLTPLERVREANPDGWFQAYLPGEDDRIRALIERVRKAGHETLVLTADTAVLANRENNIRSGFSTPLRVTPRLLWDFGLHPRWVFGTFLLGLMTHGMPHFENSFAERGAPIISQRAARDFGRKDHLNWEHVALIRDLWKGRLVIKGLLSPLDVAEARKLGCDGVILSNHGGRQLDYAISGVRALTVSREEAGSMALMVDGGIRRGTDVVKALALGADFVWVGRPMLYAAVAAGEAGVTKAIGILKRELHRDIGLLGLMSPGEVSGAVLEAAQLPC</sequence>
<proteinExistence type="inferred from homology"/>
<evidence type="ECO:0000313" key="11">
    <source>
        <dbReference type="Proteomes" id="UP000217448"/>
    </source>
</evidence>
<dbReference type="Proteomes" id="UP000217448">
    <property type="component" value="Unassembled WGS sequence"/>
</dbReference>
<dbReference type="SUPFAM" id="SSF51395">
    <property type="entry name" value="FMN-linked oxidoreductases"/>
    <property type="match status" value="1"/>
</dbReference>
<dbReference type="GO" id="GO:0004459">
    <property type="term" value="F:L-lactate dehydrogenase (NAD+) activity"/>
    <property type="evidence" value="ECO:0007669"/>
    <property type="project" value="TreeGrafter"/>
</dbReference>
<name>A0A2A3K202_9RHOB</name>
<dbReference type="PANTHER" id="PTHR10578">
    <property type="entry name" value="S -2-HYDROXY-ACID OXIDASE-RELATED"/>
    <property type="match status" value="1"/>
</dbReference>
<dbReference type="PROSITE" id="PS51349">
    <property type="entry name" value="FMN_HYDROXY_ACID_DH_2"/>
    <property type="match status" value="1"/>
</dbReference>
<protein>
    <submittedName>
        <fullName evidence="10">Alpha-hydroxy-acid oxidizing enzyme</fullName>
    </submittedName>
    <submittedName>
        <fullName evidence="9">Alpha-hydroxy-acid oxidizing protein</fullName>
    </submittedName>
</protein>
<accession>A0A2A3K202</accession>
<organism evidence="10">
    <name type="scientific">Alloyangia mangrovi</name>
    <dbReference type="NCBI Taxonomy" id="1779329"/>
    <lineage>
        <taxon>Bacteria</taxon>
        <taxon>Pseudomonadati</taxon>
        <taxon>Pseudomonadota</taxon>
        <taxon>Alphaproteobacteria</taxon>
        <taxon>Rhodobacterales</taxon>
        <taxon>Roseobacteraceae</taxon>
        <taxon>Alloyangia</taxon>
    </lineage>
</organism>
<dbReference type="RefSeq" id="WP_095880767.1">
    <property type="nucleotide sequence ID" value="NZ_NTHN02000017.1"/>
</dbReference>
<dbReference type="Pfam" id="PF01070">
    <property type="entry name" value="FMN_dh"/>
    <property type="match status" value="1"/>
</dbReference>
<evidence type="ECO:0000256" key="7">
    <source>
        <dbReference type="PIRSR" id="PIRSR000138-2"/>
    </source>
</evidence>
<reference evidence="10" key="1">
    <citation type="submission" date="2017-09" db="EMBL/GenBank/DDBJ databases">
        <title>Yangia sp. SAOS 153D whole genome sequencing.</title>
        <authorList>
            <person name="Verma A."/>
            <person name="Krishnamurthi S."/>
        </authorList>
    </citation>
    <scope>NUCLEOTIDE SEQUENCE [LARGE SCALE GENOMIC DNA]</scope>
    <source>
        <strain evidence="10">SAOS 153D</strain>
    </source>
</reference>
<evidence type="ECO:0000256" key="5">
    <source>
        <dbReference type="ARBA" id="ARBA00024042"/>
    </source>
</evidence>
<feature type="binding site" evidence="7">
    <location>
        <position position="164"/>
    </location>
    <ligand>
        <name>glyoxylate</name>
        <dbReference type="ChEBI" id="CHEBI:36655"/>
    </ligand>
</feature>
<feature type="active site" description="Proton acceptor" evidence="6">
    <location>
        <position position="278"/>
    </location>
</feature>
<dbReference type="CDD" id="cd02809">
    <property type="entry name" value="alpha_hydroxyacid_oxid_FMN"/>
    <property type="match status" value="1"/>
</dbReference>
<feature type="binding site" evidence="7">
    <location>
        <position position="281"/>
    </location>
    <ligand>
        <name>glyoxylate</name>
        <dbReference type="ChEBI" id="CHEBI:36655"/>
    </ligand>
</feature>
<feature type="binding site" evidence="7">
    <location>
        <position position="276"/>
    </location>
    <ligand>
        <name>FMN</name>
        <dbReference type="ChEBI" id="CHEBI:58210"/>
    </ligand>
</feature>
<feature type="binding site" evidence="7">
    <location>
        <position position="278"/>
    </location>
    <ligand>
        <name>glyoxylate</name>
        <dbReference type="ChEBI" id="CHEBI:36655"/>
    </ligand>
</feature>
<dbReference type="OrthoDB" id="9770452at2"/>
<feature type="binding site" evidence="7">
    <location>
        <position position="107"/>
    </location>
    <ligand>
        <name>FMN</name>
        <dbReference type="ChEBI" id="CHEBI:58210"/>
    </ligand>
</feature>
<feature type="binding site" evidence="7">
    <location>
        <position position="254"/>
    </location>
    <ligand>
        <name>FMN</name>
        <dbReference type="ChEBI" id="CHEBI:58210"/>
    </ligand>
</feature>
<evidence type="ECO:0000256" key="3">
    <source>
        <dbReference type="ARBA" id="ARBA00022643"/>
    </source>
</evidence>
<dbReference type="GO" id="GO:0009060">
    <property type="term" value="P:aerobic respiration"/>
    <property type="evidence" value="ECO:0007669"/>
    <property type="project" value="TreeGrafter"/>
</dbReference>
<dbReference type="PROSITE" id="PS00557">
    <property type="entry name" value="FMN_HYDROXY_ACID_DH_1"/>
    <property type="match status" value="1"/>
</dbReference>
<keyword evidence="2 7" id="KW-0285">Flavoprotein</keyword>
<gene>
    <name evidence="9" type="ORF">CLG85_011115</name>
    <name evidence="10" type="ORF">CLG85_02155</name>
</gene>
<comment type="caution">
    <text evidence="10">The sequence shown here is derived from an EMBL/GenBank/DDBJ whole genome shotgun (WGS) entry which is preliminary data.</text>
</comment>
<dbReference type="GO" id="GO:0005886">
    <property type="term" value="C:plasma membrane"/>
    <property type="evidence" value="ECO:0007669"/>
    <property type="project" value="TreeGrafter"/>
</dbReference>
<evidence type="ECO:0000313" key="9">
    <source>
        <dbReference type="EMBL" id="MCT4370837.1"/>
    </source>
</evidence>
<feature type="binding site" evidence="7">
    <location>
        <position position="155"/>
    </location>
    <ligand>
        <name>FMN</name>
        <dbReference type="ChEBI" id="CHEBI:58210"/>
    </ligand>
</feature>